<sequence length="2405" mass="251791">MKRIKPRVAILVCLVLLAQLIFPVGWLAESSQANAASPANGKGEILHDSAIGADTSVDASASQPAAATEAAIGTDEVLGTIIRTPSGVTPNDEMLSDPVTGTLSAVSPLLQQMKLSQATSVIPGGRGYMTPQVVVVKDLAGNPLAGVPVTFEAVLDNSITVVMRGLNSNVITVLTDANGYASAANTNAAYLGEGYQVYSQTPTLVKTLDLKATVQGLTPVTFKVEIGTFGSNLTDKTPPTITASAKDDTGAGYTAGTWTNRSVTVHYTATDTLSAIKYCTPDQVFATEGAGQTATGKAIDSAATSDDDKNHYSTVTFGPINIDKSAPVTTVTGAPAQGAWSRSPVSLQFQATDTLSGVQSIDYKLGDDAPVITTGSSAAVEIGTEGITNVSYWAVDKTGNAEAAKTLAVKIDTTVPTLTSQFVPDKNANGWNNSDVAVTLTAADASSGVKEIHYKIGEHGTEQVVNGATATFSAAAEGIMPVSYWAVDAAGNTSPVRTTEVKIDKTNPVITPPADKTVEATAVLTPVDIGTATVQDVSVQDVQLTNDAPGAFPIGTTTVKWTAKDPVGNISTQVQKITVKDTTKPVLTVPGDIVVEATALRTPIALGGAVATDIFPVTVFYDAPEDFPVGTTKVKWTATDPNGNEVVAYQNVTVVDSKKPLLVAPADITVEATGRRTPVEIGTATASDIFGVTVTNNAPQDYPVGTTKVVWKATDENGNVALAEQLVTIADTTKPVLEIPEDITVEATAIRTALDIGQAKATDLFDVIITNNAPEDYPVGITKVLWTAKDENGNVTTLEQKITVTDKTLPVLIAPKDIVMEATGIKTAVDLGQPTATDIFPVTVTHNAPDSFSIGKTVVTWTATDENGNVVKQYQNITIADTTKPLLTVPGDKTVEATAVRTPVNIGQPAVSDIFPVTVTNDAPADFPLGTTVVTWTAIDENGNRVTGTQNITVVDTTKPVVKVPADIQVEATGIRTPVNIGEPWFTDIFPVMVTNDAPEDFPIGITKVTWKIWDPSGNTVIVVQKVTVVDTTQPALHLPPDVTVEATAVRTPVNIGQATATDLFKVTITNDAPEDYPVGTTKVTWTAADENGNKLSGTQNVTVTDTTAPVLTVPEDIRVEATSVSTVIDDIGQGTATDIFPVTITNNAPEAYPLGKTTVTWKATDANGNISTGAQTITVVDTTAPGYEEPAEVTVEATGNRTAVTLTQPAVTDIYKIIKISNDAPEDYPIGTTVVTWTFTDENGNTSTASQKVTIVDTTQPVLTIPGDMTVEATEVLSPVSIGTATATDLFDVTVSNDAPEAYPIGTTKVAWKATDANGNESVKVQNITVVDTTKPELTIPADMTVEATAVRSIVNIGDAVATDIFPTTVTNDAPEDYPIGVTKVIWKAKDNNGNEVVKVQTVTVVDTTGPELTVPWDLSVEATAVTTPVTIGLAEASDIFPVTVTNDAPAAYPVGTTKVTWIATDANGNVTTKVQSITVADTTKPVLAVSDDVTVEATAVRTPVEIGQATASDIFQVDIIHDAPEDYPIGTTQITWTATDENGNVSTGTQNITVVDTTKPELTVPSDLTVEATAVRTPVAIGTATATDIFPITVTNNAPEDYPLGTTEVIWKAKDENGNEITKIQRITVIDTTKPAMHFTGSLNLMIEATALNTPVELEIPGVTDIFPVILSSDAPGVEGPVTEQGHITTHLPLGTTKIKWTAQDISGNTTIGIVTVTIIDTTKPELKVPADITLEATAVRTPVEIGQATATDIYPVTVTSDAPEDYPAGTTVVTWTATDANGNVRTGVQKITVVDTTKPILTLPKDVTVEATAVQSIVEIGQATATDIFPVTVISDAPADYPVGTTEVTWTATDTHGNISTGVQTVTVEDTTKPILTLPKDVKVEATAVQSIVEIGQATATDIFPVTITSDAPADYPVGTTEVTWTATDTHGNVSTGVQTVTVEDTTKPILTLPKDVTVEATAVQSVVEIGQATATDIFPVTITSDAPADYPVGTTEVTWTATDTHGNVSTGVQTVTVEDTTKPILTLPKDVTVEATAVQSIVEIGEATVMDIFPVTITSDAPADYPVGTTEVTWTATDAHGNVSTGVQTVTVEDTTKPVLSLPANKTVEATAVRTVVDIGKATATDIFPVIVTNDGPADYPLGTTQVTWKATDESGNVSTGVQTVTVVDTTPPVLKAPADITVVGTGTKTQVDLGQATVTDIFGTTVTHDAPADGFPLGKTVVTWTAADANGNISTAVQNVTVIQWVKVQAYNGVRTAYTNTIEPRILIENISTKPINLSDLKIRYYYTIDGEKNQSYSIDYGNVSDSAGNRNIKNSISASFHKITGNTNSDYYVELSFSGTAGTLKPGGSVQVQLKFWKGLLSYYQQTNDYSFNGSATDYANNSKITVYSGGTLIAGTEP</sequence>
<dbReference type="Pfam" id="PF02494">
    <property type="entry name" value="HYR"/>
    <property type="match status" value="6"/>
</dbReference>
<dbReference type="PROSITE" id="PS51172">
    <property type="entry name" value="CBM3"/>
    <property type="match status" value="1"/>
</dbReference>
<dbReference type="Pfam" id="PF00942">
    <property type="entry name" value="CBM_3"/>
    <property type="match status" value="1"/>
</dbReference>
<feature type="domain" description="HYR" evidence="2">
    <location>
        <begin position="1181"/>
        <end position="1258"/>
    </location>
</feature>
<dbReference type="RefSeq" id="WP_331847994.1">
    <property type="nucleotide sequence ID" value="NZ_JAZHPZ010000010.1"/>
</dbReference>
<organism evidence="4 5">
    <name type="scientific">Paenibacillus haidiansis</name>
    <dbReference type="NCBI Taxonomy" id="1574488"/>
    <lineage>
        <taxon>Bacteria</taxon>
        <taxon>Bacillati</taxon>
        <taxon>Bacillota</taxon>
        <taxon>Bacilli</taxon>
        <taxon>Bacillales</taxon>
        <taxon>Paenibacillaceae</taxon>
        <taxon>Paenibacillus</taxon>
    </lineage>
</organism>
<keyword evidence="1" id="KW-0677">Repeat</keyword>
<dbReference type="PANTHER" id="PTHR24273:SF32">
    <property type="entry name" value="HYALIN"/>
    <property type="match status" value="1"/>
</dbReference>
<evidence type="ECO:0000256" key="1">
    <source>
        <dbReference type="ARBA" id="ARBA00022737"/>
    </source>
</evidence>
<dbReference type="Gene3D" id="3.30.1920.20">
    <property type="match status" value="2"/>
</dbReference>
<protein>
    <submittedName>
        <fullName evidence="4">HYR domain-containing protein</fullName>
    </submittedName>
</protein>
<dbReference type="PANTHER" id="PTHR24273">
    <property type="entry name" value="FI04643P-RELATED"/>
    <property type="match status" value="1"/>
</dbReference>
<feature type="domain" description="CBM3" evidence="3">
    <location>
        <begin position="2247"/>
        <end position="2405"/>
    </location>
</feature>
<dbReference type="InterPro" id="IPR058094">
    <property type="entry name" value="Ig-like_OmpL47-like"/>
</dbReference>
<feature type="domain" description="HYR" evidence="2">
    <location>
        <begin position="2172"/>
        <end position="2249"/>
    </location>
</feature>
<dbReference type="SUPFAM" id="SSF49373">
    <property type="entry name" value="Invasin/intimin cell-adhesion fragments"/>
    <property type="match status" value="1"/>
</dbReference>
<comment type="caution">
    <text evidence="4">The sequence shown here is derived from an EMBL/GenBank/DDBJ whole genome shotgun (WGS) entry which is preliminary data.</text>
</comment>
<dbReference type="PROSITE" id="PS50825">
    <property type="entry name" value="HYR"/>
    <property type="match status" value="2"/>
</dbReference>
<dbReference type="NCBIfam" id="NF047446">
    <property type="entry name" value="barrel_OmpL47"/>
    <property type="match status" value="2"/>
</dbReference>
<proteinExistence type="predicted"/>
<gene>
    <name evidence="4" type="ORF">V3851_18260</name>
</gene>
<evidence type="ECO:0000259" key="2">
    <source>
        <dbReference type="PROSITE" id="PS50825"/>
    </source>
</evidence>
<dbReference type="InterPro" id="IPR008965">
    <property type="entry name" value="CBM2/CBM3_carb-bd_dom_sf"/>
</dbReference>
<evidence type="ECO:0000259" key="3">
    <source>
        <dbReference type="PROSITE" id="PS51172"/>
    </source>
</evidence>
<dbReference type="SUPFAM" id="SSF49384">
    <property type="entry name" value="Carbohydrate-binding domain"/>
    <property type="match status" value="1"/>
</dbReference>
<dbReference type="InterPro" id="IPR008964">
    <property type="entry name" value="Invasin/intimin_cell_adhesion"/>
</dbReference>
<accession>A0ABU7VVJ0</accession>
<dbReference type="InterPro" id="IPR001956">
    <property type="entry name" value="CBM3"/>
</dbReference>
<dbReference type="EMBL" id="JAZHPZ010000010">
    <property type="protein sequence ID" value="MEF2967777.1"/>
    <property type="molecule type" value="Genomic_DNA"/>
</dbReference>
<evidence type="ECO:0000313" key="5">
    <source>
        <dbReference type="Proteomes" id="UP001306950"/>
    </source>
</evidence>
<name>A0ABU7VVJ0_9BACL</name>
<dbReference type="InterPro" id="IPR003410">
    <property type="entry name" value="HYR_dom"/>
</dbReference>
<dbReference type="InterPro" id="IPR036966">
    <property type="entry name" value="CBM3_sf"/>
</dbReference>
<dbReference type="Gene3D" id="2.60.40.710">
    <property type="entry name" value="Endoglucanase-like"/>
    <property type="match status" value="1"/>
</dbReference>
<evidence type="ECO:0000313" key="4">
    <source>
        <dbReference type="EMBL" id="MEF2967777.1"/>
    </source>
</evidence>
<keyword evidence="5" id="KW-1185">Reference proteome</keyword>
<dbReference type="Proteomes" id="UP001306950">
    <property type="component" value="Unassembled WGS sequence"/>
</dbReference>
<dbReference type="SMART" id="SM01067">
    <property type="entry name" value="CBM_3"/>
    <property type="match status" value="1"/>
</dbReference>
<reference evidence="4 5" key="1">
    <citation type="submission" date="2024-02" db="EMBL/GenBank/DDBJ databases">
        <title>A nitrogen-fixing paenibacillus bacterium.</title>
        <authorList>
            <person name="Zhang W.L."/>
            <person name="Chen S.F."/>
        </authorList>
    </citation>
    <scope>NUCLEOTIDE SEQUENCE [LARGE SCALE GENOMIC DNA]</scope>
    <source>
        <strain evidence="4 5">M1</strain>
    </source>
</reference>